<feature type="compositionally biased region" description="Basic and acidic residues" evidence="1">
    <location>
        <begin position="117"/>
        <end position="126"/>
    </location>
</feature>
<feature type="region of interest" description="Disordered" evidence="1">
    <location>
        <begin position="91"/>
        <end position="126"/>
    </location>
</feature>
<evidence type="ECO:0000256" key="1">
    <source>
        <dbReference type="SAM" id="MobiDB-lite"/>
    </source>
</evidence>
<gene>
    <name evidence="2" type="ORF">NLU13_8708</name>
</gene>
<feature type="compositionally biased region" description="Basic residues" evidence="1">
    <location>
        <begin position="100"/>
        <end position="116"/>
    </location>
</feature>
<evidence type="ECO:0000313" key="3">
    <source>
        <dbReference type="Proteomes" id="UP001175261"/>
    </source>
</evidence>
<dbReference type="Proteomes" id="UP001175261">
    <property type="component" value="Unassembled WGS sequence"/>
</dbReference>
<protein>
    <submittedName>
        <fullName evidence="2">Uncharacterized protein</fullName>
    </submittedName>
</protein>
<name>A0AA39GC66_SARSR</name>
<proteinExistence type="predicted"/>
<accession>A0AA39GC66</accession>
<dbReference type="EMBL" id="JAPDFR010000008">
    <property type="protein sequence ID" value="KAK0384622.1"/>
    <property type="molecule type" value="Genomic_DNA"/>
</dbReference>
<sequence length="151" mass="16807">MVSITPKLAALSIQDPETEISVPFSDMSIASTSATTPTDETFTMNAQCIPSSETFFQCPAAPNMNYSAMIPLSPISNDPRADMWHAFRDPAAGHGLPEVKKRRKTRRAKKRCHKKREMSGRRKTNKDLDCLREAAAERDQMLAAMTQAMAF</sequence>
<reference evidence="2" key="1">
    <citation type="submission" date="2022-10" db="EMBL/GenBank/DDBJ databases">
        <title>Determination and structural analysis of whole genome sequence of Sarocladium strictum F4-1.</title>
        <authorList>
            <person name="Hu L."/>
            <person name="Jiang Y."/>
        </authorList>
    </citation>
    <scope>NUCLEOTIDE SEQUENCE</scope>
    <source>
        <strain evidence="2">F4-1</strain>
    </source>
</reference>
<keyword evidence="3" id="KW-1185">Reference proteome</keyword>
<organism evidence="2 3">
    <name type="scientific">Sarocladium strictum</name>
    <name type="common">Black bundle disease fungus</name>
    <name type="synonym">Acremonium strictum</name>
    <dbReference type="NCBI Taxonomy" id="5046"/>
    <lineage>
        <taxon>Eukaryota</taxon>
        <taxon>Fungi</taxon>
        <taxon>Dikarya</taxon>
        <taxon>Ascomycota</taxon>
        <taxon>Pezizomycotina</taxon>
        <taxon>Sordariomycetes</taxon>
        <taxon>Hypocreomycetidae</taxon>
        <taxon>Hypocreales</taxon>
        <taxon>Sarocladiaceae</taxon>
        <taxon>Sarocladium</taxon>
    </lineage>
</organism>
<evidence type="ECO:0000313" key="2">
    <source>
        <dbReference type="EMBL" id="KAK0384622.1"/>
    </source>
</evidence>
<dbReference type="AlphaFoldDB" id="A0AA39GC66"/>
<comment type="caution">
    <text evidence="2">The sequence shown here is derived from an EMBL/GenBank/DDBJ whole genome shotgun (WGS) entry which is preliminary data.</text>
</comment>